<evidence type="ECO:0000313" key="2">
    <source>
        <dbReference type="EMBL" id="GEU89186.1"/>
    </source>
</evidence>
<protein>
    <submittedName>
        <fullName evidence="2">Uncharacterized protein</fullName>
    </submittedName>
</protein>
<reference evidence="2" key="1">
    <citation type="journal article" date="2019" name="Sci. Rep.">
        <title>Draft genome of Tanacetum cinerariifolium, the natural source of mosquito coil.</title>
        <authorList>
            <person name="Yamashiro T."/>
            <person name="Shiraishi A."/>
            <person name="Satake H."/>
            <person name="Nakayama K."/>
        </authorList>
    </citation>
    <scope>NUCLEOTIDE SEQUENCE</scope>
</reference>
<comment type="caution">
    <text evidence="2">The sequence shown here is derived from an EMBL/GenBank/DDBJ whole genome shotgun (WGS) entry which is preliminary data.</text>
</comment>
<feature type="compositionally biased region" description="Basic and acidic residues" evidence="1">
    <location>
        <begin position="291"/>
        <end position="307"/>
    </location>
</feature>
<dbReference type="Pfam" id="PF14223">
    <property type="entry name" value="Retrotran_gag_2"/>
    <property type="match status" value="1"/>
</dbReference>
<proteinExistence type="predicted"/>
<gene>
    <name evidence="2" type="ORF">Tci_061164</name>
</gene>
<accession>A0A6L2NSU5</accession>
<dbReference type="AlphaFoldDB" id="A0A6L2NSU5"/>
<sequence length="316" mass="36630">MEAIEKRFGRNAATKKIQRNLLKQQYENFTASNSEMLDQMFDRLQKLVSQLELLGEKISYEDVNQKLLSTNRVVNTAQAVYIAIGVSTTATQIHPDNLKEIDLRWQMAMLTMRARRFLKKTGRKLTVNDNLKEIDLRWQMAMLTMRARRFLKKTGRKLTVNGDGLGGYNWNDQAKEGPNYVLMTYASTSSDSKKRLGYENYNVVPPPYTGNFMPSKPYLSFIGLYEFATEPVVENYDAKTCETKPKESKKNTDALIIEEWVSDDKDEEMIQPKFEKKTVKTSIAKIEFVKPKQPETKARKIIRHVENPRLNTPRPR</sequence>
<evidence type="ECO:0000256" key="1">
    <source>
        <dbReference type="SAM" id="MobiDB-lite"/>
    </source>
</evidence>
<organism evidence="2">
    <name type="scientific">Tanacetum cinerariifolium</name>
    <name type="common">Dalmatian daisy</name>
    <name type="synonym">Chrysanthemum cinerariifolium</name>
    <dbReference type="NCBI Taxonomy" id="118510"/>
    <lineage>
        <taxon>Eukaryota</taxon>
        <taxon>Viridiplantae</taxon>
        <taxon>Streptophyta</taxon>
        <taxon>Embryophyta</taxon>
        <taxon>Tracheophyta</taxon>
        <taxon>Spermatophyta</taxon>
        <taxon>Magnoliopsida</taxon>
        <taxon>eudicotyledons</taxon>
        <taxon>Gunneridae</taxon>
        <taxon>Pentapetalae</taxon>
        <taxon>asterids</taxon>
        <taxon>campanulids</taxon>
        <taxon>Asterales</taxon>
        <taxon>Asteraceae</taxon>
        <taxon>Asteroideae</taxon>
        <taxon>Anthemideae</taxon>
        <taxon>Anthemidinae</taxon>
        <taxon>Tanacetum</taxon>
    </lineage>
</organism>
<name>A0A6L2NSU5_TANCI</name>
<dbReference type="EMBL" id="BKCJ010009908">
    <property type="protein sequence ID" value="GEU89186.1"/>
    <property type="molecule type" value="Genomic_DNA"/>
</dbReference>
<feature type="region of interest" description="Disordered" evidence="1">
    <location>
        <begin position="291"/>
        <end position="316"/>
    </location>
</feature>